<dbReference type="OrthoDB" id="10258130at2759"/>
<dbReference type="InterPro" id="IPR049629">
    <property type="entry name" value="DPY30_SDC1_DD"/>
</dbReference>
<dbReference type="Gene3D" id="3.60.21.10">
    <property type="match status" value="1"/>
</dbReference>
<comment type="similarity">
    <text evidence="2 8">Belongs to the VPS29 family.</text>
</comment>
<dbReference type="InterPro" id="IPR007858">
    <property type="entry name" value="Dpy-30_motif"/>
</dbReference>
<dbReference type="SUPFAM" id="SSF56300">
    <property type="entry name" value="Metallo-dependent phosphatases"/>
    <property type="match status" value="1"/>
</dbReference>
<keyword evidence="6" id="KW-0653">Protein transport</keyword>
<comment type="similarity">
    <text evidence="3">Belongs to the dpy-30 family.</text>
</comment>
<dbReference type="InterPro" id="IPR029052">
    <property type="entry name" value="Metallo-depent_PP-like"/>
</dbReference>
<dbReference type="Pfam" id="PF05186">
    <property type="entry name" value="Dpy-30"/>
    <property type="match status" value="1"/>
</dbReference>
<accession>A0A2P6V8T2</accession>
<dbReference type="CDD" id="cd07394">
    <property type="entry name" value="MPP_Vps29"/>
    <property type="match status" value="1"/>
</dbReference>
<name>A0A2P6V8T2_9CHLO</name>
<protein>
    <recommendedName>
        <fullName evidence="4 8">Vacuolar protein sorting-associated protein 29</fullName>
    </recommendedName>
</protein>
<dbReference type="Gene3D" id="3.40.50.1110">
    <property type="entry name" value="SGNH hydrolase"/>
    <property type="match status" value="1"/>
</dbReference>
<dbReference type="InterPro" id="IPR013830">
    <property type="entry name" value="SGNH_hydro"/>
</dbReference>
<evidence type="ECO:0000256" key="9">
    <source>
        <dbReference type="SAM" id="MobiDB-lite"/>
    </source>
</evidence>
<comment type="subcellular location">
    <subcellularLocation>
        <location evidence="1">Nucleus</location>
    </subcellularLocation>
</comment>
<comment type="caution">
    <text evidence="12">The sequence shown here is derived from an EMBL/GenBank/DDBJ whole genome shotgun (WGS) entry which is preliminary data.</text>
</comment>
<keyword evidence="7" id="KW-0539">Nucleus</keyword>
<dbReference type="GO" id="GO:0042147">
    <property type="term" value="P:retrograde transport, endosome to Golgi"/>
    <property type="evidence" value="ECO:0007669"/>
    <property type="project" value="InterPro"/>
</dbReference>
<dbReference type="GO" id="GO:0005829">
    <property type="term" value="C:cytosol"/>
    <property type="evidence" value="ECO:0007669"/>
    <property type="project" value="GOC"/>
</dbReference>
<evidence type="ECO:0000313" key="12">
    <source>
        <dbReference type="EMBL" id="PSC70491.1"/>
    </source>
</evidence>
<dbReference type="SUPFAM" id="SSF52266">
    <property type="entry name" value="SGNH hydrolase"/>
    <property type="match status" value="1"/>
</dbReference>
<feature type="domain" description="Calcineurin-like phosphoesterase" evidence="10">
    <location>
        <begin position="142"/>
        <end position="295"/>
    </location>
</feature>
<proteinExistence type="inferred from homology"/>
<evidence type="ECO:0000256" key="6">
    <source>
        <dbReference type="ARBA" id="ARBA00022927"/>
    </source>
</evidence>
<dbReference type="EMBL" id="LHPF02000019">
    <property type="protein sequence ID" value="PSC70491.1"/>
    <property type="molecule type" value="Genomic_DNA"/>
</dbReference>
<dbReference type="FunFam" id="3.60.21.10:FF:000015">
    <property type="entry name" value="Vacuolar protein sorting-associated protein 29"/>
    <property type="match status" value="1"/>
</dbReference>
<evidence type="ECO:0000256" key="3">
    <source>
        <dbReference type="ARBA" id="ARBA00010849"/>
    </source>
</evidence>
<dbReference type="InterPro" id="IPR024654">
    <property type="entry name" value="Calcineurin-like_PHP_lpxH"/>
</dbReference>
<dbReference type="Pfam" id="PF12850">
    <property type="entry name" value="Metallophos_2"/>
    <property type="match status" value="1"/>
</dbReference>
<evidence type="ECO:0000313" key="13">
    <source>
        <dbReference type="Proteomes" id="UP000239649"/>
    </source>
</evidence>
<feature type="domain" description="SGNH hydrolase-type esterase" evidence="11">
    <location>
        <begin position="433"/>
        <end position="550"/>
    </location>
</feature>
<dbReference type="GO" id="GO:0005634">
    <property type="term" value="C:nucleus"/>
    <property type="evidence" value="ECO:0007669"/>
    <property type="project" value="UniProtKB-SubCell"/>
</dbReference>
<feature type="region of interest" description="Disordered" evidence="9">
    <location>
        <begin position="1"/>
        <end position="52"/>
    </location>
</feature>
<evidence type="ECO:0000256" key="2">
    <source>
        <dbReference type="ARBA" id="ARBA00005945"/>
    </source>
</evidence>
<evidence type="ECO:0000256" key="7">
    <source>
        <dbReference type="ARBA" id="ARBA00023242"/>
    </source>
</evidence>
<dbReference type="Gene3D" id="1.20.890.10">
    <property type="entry name" value="cAMP-dependent protein kinase regulatory subunit, dimerization-anchoring domain"/>
    <property type="match status" value="1"/>
</dbReference>
<dbReference type="InterPro" id="IPR036514">
    <property type="entry name" value="SGNH_hydro_sf"/>
</dbReference>
<evidence type="ECO:0000256" key="1">
    <source>
        <dbReference type="ARBA" id="ARBA00004123"/>
    </source>
</evidence>
<evidence type="ECO:0000256" key="4">
    <source>
        <dbReference type="ARBA" id="ARBA00017767"/>
    </source>
</evidence>
<dbReference type="CDD" id="cd00229">
    <property type="entry name" value="SGNH_hydrolase"/>
    <property type="match status" value="1"/>
</dbReference>
<evidence type="ECO:0000256" key="5">
    <source>
        <dbReference type="ARBA" id="ARBA00022448"/>
    </source>
</evidence>
<dbReference type="PANTHER" id="PTHR11124">
    <property type="entry name" value="VACUOLAR SORTING PROTEIN VPS29"/>
    <property type="match status" value="1"/>
</dbReference>
<keyword evidence="5" id="KW-0813">Transport</keyword>
<organism evidence="12 13">
    <name type="scientific">Micractinium conductrix</name>
    <dbReference type="NCBI Taxonomy" id="554055"/>
    <lineage>
        <taxon>Eukaryota</taxon>
        <taxon>Viridiplantae</taxon>
        <taxon>Chlorophyta</taxon>
        <taxon>core chlorophytes</taxon>
        <taxon>Trebouxiophyceae</taxon>
        <taxon>Chlorellales</taxon>
        <taxon>Chlorellaceae</taxon>
        <taxon>Chlorella clade</taxon>
        <taxon>Micractinium</taxon>
    </lineage>
</organism>
<dbReference type="InterPro" id="IPR028661">
    <property type="entry name" value="Vps29"/>
</dbReference>
<dbReference type="AlphaFoldDB" id="A0A2P6V8T2"/>
<evidence type="ECO:0000259" key="10">
    <source>
        <dbReference type="Pfam" id="PF12850"/>
    </source>
</evidence>
<dbReference type="STRING" id="554055.A0A2P6V8T2"/>
<dbReference type="GO" id="GO:0015031">
    <property type="term" value="P:protein transport"/>
    <property type="evidence" value="ECO:0007669"/>
    <property type="project" value="UniProtKB-KW"/>
</dbReference>
<dbReference type="GO" id="GO:0031410">
    <property type="term" value="C:cytoplasmic vesicle"/>
    <property type="evidence" value="ECO:0007669"/>
    <property type="project" value="UniProtKB-ARBA"/>
</dbReference>
<dbReference type="Proteomes" id="UP000239649">
    <property type="component" value="Unassembled WGS sequence"/>
</dbReference>
<dbReference type="CDD" id="cd22965">
    <property type="entry name" value="DD_DPY30_SDC1"/>
    <property type="match status" value="1"/>
</dbReference>
<dbReference type="GO" id="GO:0030904">
    <property type="term" value="C:retromer complex"/>
    <property type="evidence" value="ECO:0007669"/>
    <property type="project" value="InterPro"/>
</dbReference>
<evidence type="ECO:0000259" key="11">
    <source>
        <dbReference type="Pfam" id="PF13472"/>
    </source>
</evidence>
<dbReference type="Pfam" id="PF13472">
    <property type="entry name" value="Lipase_GDSL_2"/>
    <property type="match status" value="1"/>
</dbReference>
<dbReference type="InterPro" id="IPR000979">
    <property type="entry name" value="Phosphodiesterase_MJ0936/Vps29"/>
</dbReference>
<reference evidence="12 13" key="1">
    <citation type="journal article" date="2018" name="Plant J.">
        <title>Genome sequences of Chlorella sorokiniana UTEX 1602 and Micractinium conductrix SAG 241.80: implications to maltose excretion by a green alga.</title>
        <authorList>
            <person name="Arriola M.B."/>
            <person name="Velmurugan N."/>
            <person name="Zhang Y."/>
            <person name="Plunkett M.H."/>
            <person name="Hondzo H."/>
            <person name="Barney B.M."/>
        </authorList>
    </citation>
    <scope>NUCLEOTIDE SEQUENCE [LARGE SCALE GENOMIC DNA]</scope>
    <source>
        <strain evidence="12 13">SAG 241.80</strain>
    </source>
</reference>
<dbReference type="NCBIfam" id="TIGR00040">
    <property type="entry name" value="yfcE"/>
    <property type="match status" value="1"/>
</dbReference>
<sequence length="592" mass="62948">MSDTAPAEPQAPADPAPAAQPAAAAEAPPAAAPAPAAAAAEQAAPAPADAAPAASPSAAAAAASPAAGTEPRLPVRAYLEQTVVPVLMQGMMELNRKRPADPIEFLCNYLQQHNPKKEKKAASRQQGNDGSPARRAAVMVLVLCIGDLHIPHRCTDLPPKFKALLIPGKISRILCPGNLCIEAAYDYLRSVCADVTVTQGDFDESTKWPDTQVVSIGDFRVGICHGHQVVPAGDREALAILQRKLDADILVTGHTHEFKAYRHEDRLVISTGSATGAYSSATSSPTPSFALMDIDGGKAVVYVYELVQGDDGEPAVKVDKLEFTKPRGGGGGGGTALRLSNTLASYLGCTSVVKAGERCGEGPNYLGIAQRPAGQLVQPSAREGPTAHGLEHLPLGCRDCSGCDSSLRRCTAAETLEYIAVEFARDVSIQGPNFTTTQENIVLGYLAHAPPDVVVLNAGLHDTSLQDSSPEAYEANMRWYLGLFDALVPRPRLLVLGTTRVDRDKQPAEHREVTSNQRIHAYNSRAAALAAERGDMWLDPYHLLQLPLWQARNVDGAHYADQYYEVMAWDVLGMLCRAALTWPAGSPPPAPP</sequence>
<evidence type="ECO:0000256" key="8">
    <source>
        <dbReference type="RuleBase" id="RU362040"/>
    </source>
</evidence>
<keyword evidence="13" id="KW-1185">Reference proteome</keyword>
<gene>
    <name evidence="12" type="ORF">C2E20_6013</name>
</gene>